<protein>
    <submittedName>
        <fullName evidence="7">Na(+)/H(+) antiporter</fullName>
    </submittedName>
</protein>
<name>A5I132_CLOBH</name>
<dbReference type="InterPro" id="IPR006153">
    <property type="entry name" value="Cation/H_exchanger_TM"/>
</dbReference>
<feature type="transmembrane region" description="Helical" evidence="5">
    <location>
        <begin position="94"/>
        <end position="117"/>
    </location>
</feature>
<dbReference type="HOGENOM" id="CLU_031031_0_0_9"/>
<evidence type="ECO:0000256" key="3">
    <source>
        <dbReference type="ARBA" id="ARBA00022989"/>
    </source>
</evidence>
<sequence length="418" mass="44813">MRVMVLLILGLLLAVAVALFMGKLISKVKLPAILGWLIAGMILGPHAVGLVNETTLNAEWYKTIVNILECAVGLLIGTELVWNKIKKSGKQLIITTLTQSLGTFFVVSVVFAIVFYFTGIPLYLALIFGGIALATAPAPALSVVREFKTDGPVTRTLIPMAALDDMVGVVVFFSTISIISAKISEQKLPIYMILLIVLLPIIIGIGTGLLAGFLLKKENTPQKTIVLLITIILISSGVGFIFDKIILPEPVLNFMLIGMAFSATFANMISKNRLEEIMSAFNPILDISMIVVILNLGTPLDYHLILGAGLFTAIYIISRAVGKYSGAFFGAAITRSPQVVKKYLGLTLLPHSGVSLVFTGIAVSVLKGPAPECAKIIQGTIAAAAVINEVIAVIVAKKAFEWAGEFHNKYDIELCESN</sequence>
<reference evidence="7 8" key="1">
    <citation type="journal article" date="2007" name="Genome Res.">
        <title>Genome sequence of a proteolytic (Group I) Clostridium botulinum strain Hall A and comparative analysis of the clostridial genomes.</title>
        <authorList>
            <person name="Sebaihia M."/>
            <person name="Peck M.W."/>
            <person name="Minton N.P."/>
            <person name="Thomson N.R."/>
            <person name="Holden M.T.G."/>
            <person name="Mitchell W.J."/>
            <person name="Carter A.T."/>
            <person name="Bentley S.D."/>
            <person name="Mason D.R."/>
            <person name="Crossman L."/>
            <person name="Paul C.J."/>
            <person name="Ivens A."/>
            <person name="Wells-Bennik M.H.J."/>
            <person name="Davis I.J."/>
            <person name="Cerdeno-Tarraga A.M."/>
            <person name="Churcher C."/>
            <person name="Quail M.A."/>
            <person name="Chillingworth T."/>
            <person name="Feltwell T."/>
            <person name="Fraser A."/>
            <person name="Goodhead I."/>
            <person name="Hance Z."/>
            <person name="Jagels K."/>
            <person name="Larke N."/>
            <person name="Maddison M."/>
            <person name="Moule S."/>
            <person name="Mungall K."/>
            <person name="Norbertczak H."/>
            <person name="Rabbinowitsch E."/>
            <person name="Sanders M."/>
            <person name="Simmonds M."/>
            <person name="White B."/>
            <person name="Whithead S."/>
            <person name="Parkhill J."/>
        </authorList>
    </citation>
    <scope>NUCLEOTIDE SEQUENCE [LARGE SCALE GENOMIC DNA]</scope>
    <source>
        <strain evidence="8">Hall / ATCC 3502 / NCTC 13319 / Type A [Sanger]</strain>
    </source>
</reference>
<proteinExistence type="predicted"/>
<dbReference type="GO" id="GO:0016020">
    <property type="term" value="C:membrane"/>
    <property type="evidence" value="ECO:0007669"/>
    <property type="project" value="UniProtKB-SubCell"/>
</dbReference>
<dbReference type="GO" id="GO:1902600">
    <property type="term" value="P:proton transmembrane transport"/>
    <property type="evidence" value="ECO:0007669"/>
    <property type="project" value="InterPro"/>
</dbReference>
<feature type="transmembrane region" description="Helical" evidence="5">
    <location>
        <begin position="6"/>
        <end position="25"/>
    </location>
</feature>
<feature type="transmembrane region" description="Helical" evidence="5">
    <location>
        <begin position="277"/>
        <end position="296"/>
    </location>
</feature>
<dbReference type="PANTHER" id="PTHR43021:SF2">
    <property type="entry name" value="CATION_H+ EXCHANGER DOMAIN-CONTAINING PROTEIN"/>
    <property type="match status" value="1"/>
</dbReference>
<evidence type="ECO:0000259" key="6">
    <source>
        <dbReference type="Pfam" id="PF00999"/>
    </source>
</evidence>
<dbReference type="EMBL" id="AM412317">
    <property type="protein sequence ID" value="CAL82743.1"/>
    <property type="molecule type" value="Genomic_DNA"/>
</dbReference>
<gene>
    <name evidence="7" type="ordered locus">CBO1194</name>
</gene>
<evidence type="ECO:0000313" key="7">
    <source>
        <dbReference type="EMBL" id="CAL82743.1"/>
    </source>
</evidence>
<organism evidence="7 8">
    <name type="scientific">Clostridium botulinum (strain Hall / ATCC 3502 / NCTC 13319 / Type A)</name>
    <dbReference type="NCBI Taxonomy" id="441771"/>
    <lineage>
        <taxon>Bacteria</taxon>
        <taxon>Bacillati</taxon>
        <taxon>Bacillota</taxon>
        <taxon>Clostridia</taxon>
        <taxon>Eubacteriales</taxon>
        <taxon>Clostridiaceae</taxon>
        <taxon>Clostridium</taxon>
    </lineage>
</organism>
<keyword evidence="8" id="KW-1185">Reference proteome</keyword>
<feature type="transmembrane region" description="Helical" evidence="5">
    <location>
        <begin position="32"/>
        <end position="51"/>
    </location>
</feature>
<feature type="transmembrane region" description="Helical" evidence="5">
    <location>
        <begin position="156"/>
        <end position="179"/>
    </location>
</feature>
<feature type="transmembrane region" description="Helical" evidence="5">
    <location>
        <begin position="376"/>
        <end position="396"/>
    </location>
</feature>
<evidence type="ECO:0000256" key="5">
    <source>
        <dbReference type="SAM" id="Phobius"/>
    </source>
</evidence>
<comment type="subcellular location">
    <subcellularLocation>
        <location evidence="1">Membrane</location>
        <topology evidence="1">Multi-pass membrane protein</topology>
    </subcellularLocation>
</comment>
<dbReference type="GO" id="GO:0015297">
    <property type="term" value="F:antiporter activity"/>
    <property type="evidence" value="ECO:0007669"/>
    <property type="project" value="InterPro"/>
</dbReference>
<accession>A5I132</accession>
<dbReference type="KEGG" id="cbo:CBO1194"/>
<feature type="transmembrane region" description="Helical" evidence="5">
    <location>
        <begin position="191"/>
        <end position="213"/>
    </location>
</feature>
<dbReference type="PANTHER" id="PTHR43021">
    <property type="entry name" value="NA(+)/H(+) ANTIPORTER-RELATED"/>
    <property type="match status" value="1"/>
</dbReference>
<dbReference type="Gene3D" id="1.20.1530.20">
    <property type="match status" value="1"/>
</dbReference>
<evidence type="ECO:0000256" key="4">
    <source>
        <dbReference type="ARBA" id="ARBA00023136"/>
    </source>
</evidence>
<feature type="transmembrane region" description="Helical" evidence="5">
    <location>
        <begin position="63"/>
        <end position="82"/>
    </location>
</feature>
<dbReference type="Pfam" id="PF00999">
    <property type="entry name" value="Na_H_Exchanger"/>
    <property type="match status" value="1"/>
</dbReference>
<keyword evidence="2 5" id="KW-0812">Transmembrane</keyword>
<feature type="transmembrane region" description="Helical" evidence="5">
    <location>
        <begin position="123"/>
        <end position="144"/>
    </location>
</feature>
<dbReference type="AlphaFoldDB" id="A5I132"/>
<feature type="transmembrane region" description="Helical" evidence="5">
    <location>
        <begin position="343"/>
        <end position="364"/>
    </location>
</feature>
<keyword evidence="4 5" id="KW-0472">Membrane</keyword>
<feature type="transmembrane region" description="Helical" evidence="5">
    <location>
        <begin position="302"/>
        <end position="322"/>
    </location>
</feature>
<dbReference type="Proteomes" id="UP000001986">
    <property type="component" value="Chromosome"/>
</dbReference>
<keyword evidence="3 5" id="KW-1133">Transmembrane helix</keyword>
<feature type="transmembrane region" description="Helical" evidence="5">
    <location>
        <begin position="225"/>
        <end position="246"/>
    </location>
</feature>
<feature type="domain" description="Cation/H+ exchanger transmembrane" evidence="6">
    <location>
        <begin position="17"/>
        <end position="387"/>
    </location>
</feature>
<evidence type="ECO:0000256" key="2">
    <source>
        <dbReference type="ARBA" id="ARBA00022692"/>
    </source>
</evidence>
<dbReference type="PATRIC" id="fig|413999.7.peg.1182"/>
<feature type="transmembrane region" description="Helical" evidence="5">
    <location>
        <begin position="252"/>
        <end position="270"/>
    </location>
</feature>
<evidence type="ECO:0000256" key="1">
    <source>
        <dbReference type="ARBA" id="ARBA00004141"/>
    </source>
</evidence>
<dbReference type="InterPro" id="IPR038770">
    <property type="entry name" value="Na+/solute_symporter_sf"/>
</dbReference>
<evidence type="ECO:0000313" key="8">
    <source>
        <dbReference type="Proteomes" id="UP000001986"/>
    </source>
</evidence>